<dbReference type="InterPro" id="IPR019096">
    <property type="entry name" value="YopX_protein"/>
</dbReference>
<dbReference type="InterPro" id="IPR010024">
    <property type="entry name" value="CHP16711"/>
</dbReference>
<dbReference type="EMBL" id="NCVJ01000020">
    <property type="protein sequence ID" value="ORO99132.1"/>
    <property type="molecule type" value="Genomic_DNA"/>
</dbReference>
<dbReference type="SUPFAM" id="SSF159006">
    <property type="entry name" value="YopX-like"/>
    <property type="match status" value="1"/>
</dbReference>
<dbReference type="Pfam" id="PF09643">
    <property type="entry name" value="YopX"/>
    <property type="match status" value="1"/>
</dbReference>
<evidence type="ECO:0000259" key="1">
    <source>
        <dbReference type="Pfam" id="PF09643"/>
    </source>
</evidence>
<evidence type="ECO:0000313" key="3">
    <source>
        <dbReference type="Proteomes" id="UP000193234"/>
    </source>
</evidence>
<dbReference type="InterPro" id="IPR023385">
    <property type="entry name" value="YopX-like_C"/>
</dbReference>
<dbReference type="RefSeq" id="WP_084862855.1">
    <property type="nucleotide sequence ID" value="NZ_NCVJ01000020.1"/>
</dbReference>
<accession>A0A1X1KHU8</accession>
<dbReference type="Proteomes" id="UP000193234">
    <property type="component" value="Unassembled WGS sequence"/>
</dbReference>
<reference evidence="2 3" key="1">
    <citation type="journal article" date="2016" name="Eur. J. Clin. Microbiol. Infect. Dis.">
        <title>Whole genome sequencing as a tool for phylogenetic analysis of clinical strains of Mitis group streptococci.</title>
        <authorList>
            <person name="Rasmussen L.H."/>
            <person name="Dargis R."/>
            <person name="Hojholt K."/>
            <person name="Christensen J.J."/>
            <person name="Skovgaard O."/>
            <person name="Justesen U.S."/>
            <person name="Rosenvinge F.S."/>
            <person name="Moser C."/>
            <person name="Lukjancenko O."/>
            <person name="Rasmussen S."/>
            <person name="Nielsen X.C."/>
        </authorList>
    </citation>
    <scope>NUCLEOTIDE SEQUENCE [LARGE SCALE GENOMIC DNA]</scope>
    <source>
        <strain evidence="2 3">RH_12363_08</strain>
    </source>
</reference>
<dbReference type="Gene3D" id="2.30.30.290">
    <property type="entry name" value="YopX-like domains"/>
    <property type="match status" value="1"/>
</dbReference>
<proteinExistence type="predicted"/>
<dbReference type="NCBIfam" id="TIGR01671">
    <property type="entry name" value="phage_TIGR01671"/>
    <property type="match status" value="1"/>
</dbReference>
<sequence length="146" mass="16393">MRTKFRAYDGSSLSRMYQLDEVMVGGGNIWIIDEDSVAGDWIVNNDLELMQSTGVLDKNSQEIFEGDILEIQGIRMVVKFGSYEYIESSKSNGYTLGVVYDGLGFYVECINAADPDRISPFEPKTLKESAIIGNRFENPELLEGKE</sequence>
<gene>
    <name evidence="2" type="ORF">B7696_06705</name>
</gene>
<protein>
    <recommendedName>
        <fullName evidence="1">YopX protein domain-containing protein</fullName>
    </recommendedName>
</protein>
<evidence type="ECO:0000313" key="2">
    <source>
        <dbReference type="EMBL" id="ORO99132.1"/>
    </source>
</evidence>
<comment type="caution">
    <text evidence="2">The sequence shown here is derived from an EMBL/GenBank/DDBJ whole genome shotgun (WGS) entry which is preliminary data.</text>
</comment>
<feature type="domain" description="YopX protein" evidence="1">
    <location>
        <begin position="4"/>
        <end position="143"/>
    </location>
</feature>
<name>A0A1X1KHU8_STRMT</name>
<dbReference type="AlphaFoldDB" id="A0A1X1KHU8"/>
<organism evidence="2 3">
    <name type="scientific">Streptococcus mitis</name>
    <dbReference type="NCBI Taxonomy" id="28037"/>
    <lineage>
        <taxon>Bacteria</taxon>
        <taxon>Bacillati</taxon>
        <taxon>Bacillota</taxon>
        <taxon>Bacilli</taxon>
        <taxon>Lactobacillales</taxon>
        <taxon>Streptococcaceae</taxon>
        <taxon>Streptococcus</taxon>
        <taxon>Streptococcus mitis group</taxon>
    </lineage>
</organism>